<sequence length="61" mass="6769">LKEPLPIRPSDTALERLNALGEFTQITEKLDLTDMLDDVLGGIPAMHISVVVQIHTGNNWM</sequence>
<organism evidence="1 2">
    <name type="scientific">Sphagnurus paluster</name>
    <dbReference type="NCBI Taxonomy" id="117069"/>
    <lineage>
        <taxon>Eukaryota</taxon>
        <taxon>Fungi</taxon>
        <taxon>Dikarya</taxon>
        <taxon>Basidiomycota</taxon>
        <taxon>Agaricomycotina</taxon>
        <taxon>Agaricomycetes</taxon>
        <taxon>Agaricomycetidae</taxon>
        <taxon>Agaricales</taxon>
        <taxon>Tricholomatineae</taxon>
        <taxon>Lyophyllaceae</taxon>
        <taxon>Sphagnurus</taxon>
    </lineage>
</organism>
<evidence type="ECO:0000313" key="2">
    <source>
        <dbReference type="Proteomes" id="UP000717328"/>
    </source>
</evidence>
<name>A0A9P7GDE0_9AGAR</name>
<protein>
    <submittedName>
        <fullName evidence="1">Uncharacterized protein</fullName>
    </submittedName>
</protein>
<reference evidence="1" key="2">
    <citation type="submission" date="2021-10" db="EMBL/GenBank/DDBJ databases">
        <title>Phylogenomics reveals ancestral predisposition of the termite-cultivated fungus Termitomyces towards a domesticated lifestyle.</title>
        <authorList>
            <person name="Auxier B."/>
            <person name="Grum-Grzhimaylo A."/>
            <person name="Cardenas M.E."/>
            <person name="Lodge J.D."/>
            <person name="Laessoe T."/>
            <person name="Pedersen O."/>
            <person name="Smith M.E."/>
            <person name="Kuyper T.W."/>
            <person name="Franco-Molano E.A."/>
            <person name="Baroni T.J."/>
            <person name="Aanen D.K."/>
        </authorList>
    </citation>
    <scope>NUCLEOTIDE SEQUENCE</scope>
    <source>
        <strain evidence="1">D49</strain>
    </source>
</reference>
<feature type="non-terminal residue" evidence="1">
    <location>
        <position position="1"/>
    </location>
</feature>
<gene>
    <name evidence="1" type="ORF">H0H81_007606</name>
</gene>
<reference evidence="1" key="1">
    <citation type="submission" date="2021-02" db="EMBL/GenBank/DDBJ databases">
        <authorList>
            <person name="Nieuwenhuis M."/>
            <person name="Van De Peppel L.J.J."/>
        </authorList>
    </citation>
    <scope>NUCLEOTIDE SEQUENCE</scope>
    <source>
        <strain evidence="1">D49</strain>
    </source>
</reference>
<dbReference type="EMBL" id="JABCKI010002030">
    <property type="protein sequence ID" value="KAG5647539.1"/>
    <property type="molecule type" value="Genomic_DNA"/>
</dbReference>
<accession>A0A9P7GDE0</accession>
<keyword evidence="2" id="KW-1185">Reference proteome</keyword>
<evidence type="ECO:0000313" key="1">
    <source>
        <dbReference type="EMBL" id="KAG5647539.1"/>
    </source>
</evidence>
<dbReference type="AlphaFoldDB" id="A0A9P7GDE0"/>
<dbReference type="Proteomes" id="UP000717328">
    <property type="component" value="Unassembled WGS sequence"/>
</dbReference>
<comment type="caution">
    <text evidence="1">The sequence shown here is derived from an EMBL/GenBank/DDBJ whole genome shotgun (WGS) entry which is preliminary data.</text>
</comment>
<proteinExistence type="predicted"/>